<keyword evidence="1" id="KW-0378">Hydrolase</keyword>
<dbReference type="SUPFAM" id="SSF56784">
    <property type="entry name" value="HAD-like"/>
    <property type="match status" value="1"/>
</dbReference>
<evidence type="ECO:0000313" key="2">
    <source>
        <dbReference type="Proteomes" id="UP000184603"/>
    </source>
</evidence>
<accession>A0A1M7Y1N9</accession>
<gene>
    <name evidence="1" type="ORF">SAMN02745220_01202</name>
</gene>
<proteinExistence type="predicted"/>
<sequence length="802" mass="90554">MKNFRSFNTLISHIKDSNARYMEFPVVSFDVFDTLIFRRCSAESIQYGVANKLGRALGFDSSDTKRVLDERHKAYCDVAKINQNNGLDFEAHLEDINYAWVKRLTPDTPDKWSSLSKLACFLKRKYEQWSCYPNPKITDLLQYLCENNHQLIYISDMYLGQDIINDILNRAGLLCYFHNGYVSGDHSLLKNTGRLYDYVLEDLGLTPEKLLHIGDNPYADGVKAAEKGITSLVIGEQIPKIRRAQFNTFFSYAYPSWSGCEAADFVSSETHCHKLPGLQFLGRDILGPVFSAYIHGLVEFCQHTKPDAVYFISREGLLLKDLYNTLMHRLHVDLPEGNYLCSSRLAASISSMRGYGLREISSKVVSNGKVSLRRLLKVLNFSEEELLHLARSHGVQDVDKEVSVTETPSFSLLVNHPVIQERAAALGAISRREFIQYLQTTGFFETERVLLVDVGWAGQISEGIQIALEDIDSPEIFTYYLGANSKAIDRIGAGIPIYADFFNSGRFEWLGSSSQHFVFLIEIASRAAHGTITGYKNGQPVMLDEDHSERIPEIEDDTRLAQLQQGIRDFMKLYAQYAAIKGSDAKSLMSYSRCVIARLIFMPRTNELNLLSSFTNVANFGSSDKAYFSTTPPLFPPSAFLTSVSKSLWRQGAVAMALGRIASLAYTVLSAPRVCRNLPNQNNLDLPAARKQSNTSTPLPPFEHKFEKAVLDKQFRLFTLGCAQSQKVSPKPPLYIYELLLLKICFGLSNIYLRSKGMNTFTADFISFKLLLGRKIYAALPENLPFRNFAVRCTKKFMSYCK</sequence>
<name>A0A1M7Y1N9_9BACT</name>
<organism evidence="1 2">
    <name type="scientific">Desulfopila aestuarii DSM 18488</name>
    <dbReference type="NCBI Taxonomy" id="1121416"/>
    <lineage>
        <taxon>Bacteria</taxon>
        <taxon>Pseudomonadati</taxon>
        <taxon>Thermodesulfobacteriota</taxon>
        <taxon>Desulfobulbia</taxon>
        <taxon>Desulfobulbales</taxon>
        <taxon>Desulfocapsaceae</taxon>
        <taxon>Desulfopila</taxon>
    </lineage>
</organism>
<protein>
    <submittedName>
        <fullName evidence="1">Haloacid dehalogenase-like hydrolase</fullName>
    </submittedName>
</protein>
<dbReference type="InterPro" id="IPR023214">
    <property type="entry name" value="HAD_sf"/>
</dbReference>
<reference evidence="1 2" key="1">
    <citation type="submission" date="2016-12" db="EMBL/GenBank/DDBJ databases">
        <authorList>
            <person name="Song W.-J."/>
            <person name="Kurnit D.M."/>
        </authorList>
    </citation>
    <scope>NUCLEOTIDE SEQUENCE [LARGE SCALE GENOMIC DNA]</scope>
    <source>
        <strain evidence="1 2">DSM 18488</strain>
    </source>
</reference>
<dbReference type="STRING" id="1121416.SAMN02745220_01202"/>
<dbReference type="InterPro" id="IPR036412">
    <property type="entry name" value="HAD-like_sf"/>
</dbReference>
<keyword evidence="2" id="KW-1185">Reference proteome</keyword>
<dbReference type="Pfam" id="PF00702">
    <property type="entry name" value="Hydrolase"/>
    <property type="match status" value="1"/>
</dbReference>
<dbReference type="Gene3D" id="1.10.150.400">
    <property type="match status" value="1"/>
</dbReference>
<dbReference type="Proteomes" id="UP000184603">
    <property type="component" value="Unassembled WGS sequence"/>
</dbReference>
<dbReference type="Gene3D" id="3.40.50.1000">
    <property type="entry name" value="HAD superfamily/HAD-like"/>
    <property type="match status" value="1"/>
</dbReference>
<dbReference type="GO" id="GO:0016787">
    <property type="term" value="F:hydrolase activity"/>
    <property type="evidence" value="ECO:0007669"/>
    <property type="project" value="UniProtKB-KW"/>
</dbReference>
<dbReference type="EMBL" id="FRFE01000004">
    <property type="protein sequence ID" value="SHO45764.1"/>
    <property type="molecule type" value="Genomic_DNA"/>
</dbReference>
<evidence type="ECO:0000313" key="1">
    <source>
        <dbReference type="EMBL" id="SHO45764.1"/>
    </source>
</evidence>
<dbReference type="AlphaFoldDB" id="A0A1M7Y1N9"/>